<sequence length="51" mass="5895">MFHEKYYDIIHLICVYIIPTLIPCVAHLWGYKPYDTSISATENKILGHLCG</sequence>
<keyword evidence="1" id="KW-1133">Transmembrane helix</keyword>
<evidence type="ECO:0000256" key="1">
    <source>
        <dbReference type="SAM" id="Phobius"/>
    </source>
</evidence>
<keyword evidence="3" id="KW-1185">Reference proteome</keyword>
<evidence type="ECO:0000313" key="3">
    <source>
        <dbReference type="Proteomes" id="UP000708208"/>
    </source>
</evidence>
<feature type="transmembrane region" description="Helical" evidence="1">
    <location>
        <begin position="9"/>
        <end position="29"/>
    </location>
</feature>
<gene>
    <name evidence="2" type="ORF">AFUS01_LOCUS18790</name>
</gene>
<accession>A0A8J2KQD4</accession>
<evidence type="ECO:0000313" key="2">
    <source>
        <dbReference type="EMBL" id="CAG7730120.1"/>
    </source>
</evidence>
<proteinExistence type="predicted"/>
<feature type="non-terminal residue" evidence="2">
    <location>
        <position position="1"/>
    </location>
</feature>
<keyword evidence="1" id="KW-0812">Transmembrane</keyword>
<dbReference type="OrthoDB" id="10260134at2759"/>
<dbReference type="EMBL" id="CAJVCH010189221">
    <property type="protein sequence ID" value="CAG7730120.1"/>
    <property type="molecule type" value="Genomic_DNA"/>
</dbReference>
<reference evidence="2" key="1">
    <citation type="submission" date="2021-06" db="EMBL/GenBank/DDBJ databases">
        <authorList>
            <person name="Hodson N. C."/>
            <person name="Mongue J. A."/>
            <person name="Jaron S. K."/>
        </authorList>
    </citation>
    <scope>NUCLEOTIDE SEQUENCE</scope>
</reference>
<dbReference type="AlphaFoldDB" id="A0A8J2KQD4"/>
<protein>
    <submittedName>
        <fullName evidence="2">Uncharacterized protein</fullName>
    </submittedName>
</protein>
<organism evidence="2 3">
    <name type="scientific">Allacma fusca</name>
    <dbReference type="NCBI Taxonomy" id="39272"/>
    <lineage>
        <taxon>Eukaryota</taxon>
        <taxon>Metazoa</taxon>
        <taxon>Ecdysozoa</taxon>
        <taxon>Arthropoda</taxon>
        <taxon>Hexapoda</taxon>
        <taxon>Collembola</taxon>
        <taxon>Symphypleona</taxon>
        <taxon>Sminthuridae</taxon>
        <taxon>Allacma</taxon>
    </lineage>
</organism>
<name>A0A8J2KQD4_9HEXA</name>
<keyword evidence="1" id="KW-0472">Membrane</keyword>
<dbReference type="Proteomes" id="UP000708208">
    <property type="component" value="Unassembled WGS sequence"/>
</dbReference>
<comment type="caution">
    <text evidence="2">The sequence shown here is derived from an EMBL/GenBank/DDBJ whole genome shotgun (WGS) entry which is preliminary data.</text>
</comment>